<dbReference type="EMBL" id="RQYT01000026">
    <property type="protein sequence ID" value="RRD48921.1"/>
    <property type="molecule type" value="Genomic_DNA"/>
</dbReference>
<feature type="transmembrane region" description="Helical" evidence="1">
    <location>
        <begin position="88"/>
        <end position="105"/>
    </location>
</feature>
<feature type="transmembrane region" description="Helical" evidence="1">
    <location>
        <begin position="9"/>
        <end position="26"/>
    </location>
</feature>
<evidence type="ECO:0000256" key="1">
    <source>
        <dbReference type="SAM" id="Phobius"/>
    </source>
</evidence>
<name>A0A3P1WRP8_9ACTN</name>
<gene>
    <name evidence="2" type="ORF">EII35_10460</name>
</gene>
<reference evidence="2 3" key="1">
    <citation type="submission" date="2018-11" db="EMBL/GenBank/DDBJ databases">
        <title>Genomes From Bacteria Associated with the Canine Oral Cavity: a Test Case for Automated Genome-Based Taxonomic Assignment.</title>
        <authorList>
            <person name="Coil D.A."/>
            <person name="Jospin G."/>
            <person name="Darling A.E."/>
            <person name="Wallis C."/>
            <person name="Davis I.J."/>
            <person name="Harris S."/>
            <person name="Eisen J.A."/>
            <person name="Holcombe L.J."/>
            <person name="O'Flynn C."/>
        </authorList>
    </citation>
    <scope>NUCLEOTIDE SEQUENCE [LARGE SCALE GENOMIC DNA]</scope>
    <source>
        <strain evidence="2 3">OH2822_COT-296</strain>
    </source>
</reference>
<comment type="caution">
    <text evidence="2">The sequence shown here is derived from an EMBL/GenBank/DDBJ whole genome shotgun (WGS) entry which is preliminary data.</text>
</comment>
<keyword evidence="1" id="KW-0472">Membrane</keyword>
<dbReference type="AlphaFoldDB" id="A0A3P1WRP8"/>
<keyword evidence="1" id="KW-1133">Transmembrane helix</keyword>
<proteinExistence type="predicted"/>
<dbReference type="RefSeq" id="WP_125228416.1">
    <property type="nucleotide sequence ID" value="NZ_RQYT01000026.1"/>
</dbReference>
<protein>
    <submittedName>
        <fullName evidence="2">Uncharacterized protein</fullName>
    </submittedName>
</protein>
<evidence type="ECO:0000313" key="2">
    <source>
        <dbReference type="EMBL" id="RRD48921.1"/>
    </source>
</evidence>
<dbReference type="Proteomes" id="UP000280935">
    <property type="component" value="Unassembled WGS sequence"/>
</dbReference>
<accession>A0A3P1WRP8</accession>
<evidence type="ECO:0000313" key="3">
    <source>
        <dbReference type="Proteomes" id="UP000280935"/>
    </source>
</evidence>
<feature type="transmembrane region" description="Helical" evidence="1">
    <location>
        <begin position="32"/>
        <end position="52"/>
    </location>
</feature>
<sequence>MDGRRFTETIVFGLVLALIPFLIFWLTGWAPIGTAGLMAALVALVVVGFAAYRSFVAPVDLDRPGPSLLLSALLLVALALPLWGTEKFLILLIGGLVTAPVHFLLQRRGARR</sequence>
<feature type="transmembrane region" description="Helical" evidence="1">
    <location>
        <begin position="64"/>
        <end position="82"/>
    </location>
</feature>
<keyword evidence="1" id="KW-0812">Transmembrane</keyword>
<organism evidence="2 3">
    <name type="scientific">Arachnia propionica</name>
    <dbReference type="NCBI Taxonomy" id="1750"/>
    <lineage>
        <taxon>Bacteria</taxon>
        <taxon>Bacillati</taxon>
        <taxon>Actinomycetota</taxon>
        <taxon>Actinomycetes</taxon>
        <taxon>Propionibacteriales</taxon>
        <taxon>Propionibacteriaceae</taxon>
        <taxon>Arachnia</taxon>
    </lineage>
</organism>